<reference evidence="1" key="1">
    <citation type="submission" date="2023-03" db="EMBL/GenBank/DDBJ databases">
        <title>Massive genome expansion in bonnet fungi (Mycena s.s.) driven by repeated elements and novel gene families across ecological guilds.</title>
        <authorList>
            <consortium name="Lawrence Berkeley National Laboratory"/>
            <person name="Harder C.B."/>
            <person name="Miyauchi S."/>
            <person name="Viragh M."/>
            <person name="Kuo A."/>
            <person name="Thoen E."/>
            <person name="Andreopoulos B."/>
            <person name="Lu D."/>
            <person name="Skrede I."/>
            <person name="Drula E."/>
            <person name="Henrissat B."/>
            <person name="Morin E."/>
            <person name="Kohler A."/>
            <person name="Barry K."/>
            <person name="LaButti K."/>
            <person name="Morin E."/>
            <person name="Salamov A."/>
            <person name="Lipzen A."/>
            <person name="Mereny Z."/>
            <person name="Hegedus B."/>
            <person name="Baldrian P."/>
            <person name="Stursova M."/>
            <person name="Weitz H."/>
            <person name="Taylor A."/>
            <person name="Grigoriev I.V."/>
            <person name="Nagy L.G."/>
            <person name="Martin F."/>
            <person name="Kauserud H."/>
        </authorList>
    </citation>
    <scope>NUCLEOTIDE SEQUENCE</scope>
    <source>
        <strain evidence="1">9144</strain>
    </source>
</reference>
<accession>A0AAD6UZQ1</accession>
<evidence type="ECO:0000313" key="1">
    <source>
        <dbReference type="EMBL" id="KAJ7199143.1"/>
    </source>
</evidence>
<evidence type="ECO:0000313" key="2">
    <source>
        <dbReference type="Proteomes" id="UP001219525"/>
    </source>
</evidence>
<name>A0AAD6UZQ1_9AGAR</name>
<proteinExistence type="predicted"/>
<organism evidence="1 2">
    <name type="scientific">Mycena pura</name>
    <dbReference type="NCBI Taxonomy" id="153505"/>
    <lineage>
        <taxon>Eukaryota</taxon>
        <taxon>Fungi</taxon>
        <taxon>Dikarya</taxon>
        <taxon>Basidiomycota</taxon>
        <taxon>Agaricomycotina</taxon>
        <taxon>Agaricomycetes</taxon>
        <taxon>Agaricomycetidae</taxon>
        <taxon>Agaricales</taxon>
        <taxon>Marasmiineae</taxon>
        <taxon>Mycenaceae</taxon>
        <taxon>Mycena</taxon>
    </lineage>
</organism>
<protein>
    <submittedName>
        <fullName evidence="1">Uncharacterized protein</fullName>
    </submittedName>
</protein>
<comment type="caution">
    <text evidence="1">The sequence shown here is derived from an EMBL/GenBank/DDBJ whole genome shotgun (WGS) entry which is preliminary data.</text>
</comment>
<gene>
    <name evidence="1" type="ORF">GGX14DRAFT_468114</name>
</gene>
<dbReference type="EMBL" id="JARJCW010000069">
    <property type="protein sequence ID" value="KAJ7199143.1"/>
    <property type="molecule type" value="Genomic_DNA"/>
</dbReference>
<dbReference type="Proteomes" id="UP001219525">
    <property type="component" value="Unassembled WGS sequence"/>
</dbReference>
<keyword evidence="2" id="KW-1185">Reference proteome</keyword>
<dbReference type="AlphaFoldDB" id="A0AAD6UZQ1"/>
<sequence length="463" mass="52293">MAVAQDCLGNYSLSVENWKRALGALPTSNLTLVEEKQKAQYKEGLEVATARLAELQNTVFGDADTSGDGPFIMKDQGRFPWDIAAKVVVRLRAQTPVDPSSSAWVVLFAYEEYMNGVRGLGQQQIDRTTGTIAGMHGGIADLSNGVLRDVRVMHIPESEFFEKYNNQVMLEMNGYNGWPDAGPDMVIREALARQRTKGWAAVRPALSITIRSWIMQAVFNSGMRQLHDVAVEFYKNSLHVIRTLKESWILESKDDRGAIFEKTFIFGIQNRYIEALMMSYVDMDASESAGRLEELLKESELLIREIDEELRQPRSQQPVDPGFISSFYVYPRGHAYAMKGFYYNKISVRNGNDCKTFLRKAALEYITAAKCFPEDDETHPWYLYIALGNMLNAHSFAVRETLDVMKRIRVSALKAKEIWRHSALSAGGVWEKFEETAKQEEELRGLVLQGKCTMNSCVGATTV</sequence>